<dbReference type="SMART" id="SM00267">
    <property type="entry name" value="GGDEF"/>
    <property type="match status" value="1"/>
</dbReference>
<dbReference type="CDD" id="cd01949">
    <property type="entry name" value="GGDEF"/>
    <property type="match status" value="1"/>
</dbReference>
<proteinExistence type="predicted"/>
<dbReference type="PANTHER" id="PTHR33121">
    <property type="entry name" value="CYCLIC DI-GMP PHOSPHODIESTERASE PDEF"/>
    <property type="match status" value="1"/>
</dbReference>
<dbReference type="Gene3D" id="3.30.70.270">
    <property type="match status" value="1"/>
</dbReference>
<dbReference type="Gene3D" id="3.30.450.40">
    <property type="match status" value="1"/>
</dbReference>
<dbReference type="RefSeq" id="WP_310068049.1">
    <property type="nucleotide sequence ID" value="NZ_JAVDVX010000001.1"/>
</dbReference>
<dbReference type="InterPro" id="IPR050706">
    <property type="entry name" value="Cyclic-di-GMP_PDE-like"/>
</dbReference>
<dbReference type="PROSITE" id="PS50887">
    <property type="entry name" value="GGDEF"/>
    <property type="match status" value="1"/>
</dbReference>
<dbReference type="InterPro" id="IPR000160">
    <property type="entry name" value="GGDEF_dom"/>
</dbReference>
<sequence length="670" mass="74595">MKNSLLLHTAVPSLLAAMDALTLEPDFQIFFKKAAAAVRTLLGADGTALILLDEETQTFEYKLFEGEQQHLLNAFKGFRFSSTTGISGRVLTSKTSIFTRNYPNAPDAMEQLVDAGLQSNLVIPLISSDKVLGVLASSWFAHTESVADISPQLLTLAERIASQIAVACHREKLEVQLRSLAVIDPLTKLLNRRGVLNCVDDSLEKLHRYNRPFALFFIDVDGLKSANDHWGHETGDILLRDVAQRLSDVVRKGDQIGRLGGDEFLIIAECDESHIDTLAKRFLQALRVPYGKGRKRGRLSGSIGVVLAPQDGVDEINLLRKADAAMYIAKSQGGDRFQRASVKAEEPQNRLISVVDVEGALERNELQLWYQPICQLQDLSVVGFEALLRWCKPDGEVISAGPLIQAFESGRGDLEFRLGNWVLREAARQMRLWNKNSLTPDIHINISPRHFLHPSFLVELQILCEQQQGFGESLIIEITETAMLEDLERAKRIMLRCRDLGARMAVDDFGTGYASLTYIKRLPLDIIKIDRSFVADLPGNRVDWDITKGIVSIAHALGLAVVAEGAEEFEQIGSLRELGCDQVQGYFIHRPMPFNDANDWLQHKPLRIPTRGMLTHTATKNSSAEKIKAAANDELAQQCAKPNLATALYLQQEFNDPRFSITPRGKSRSA</sequence>
<dbReference type="InterPro" id="IPR043128">
    <property type="entry name" value="Rev_trsase/Diguanyl_cyclase"/>
</dbReference>
<dbReference type="EMBL" id="JAVDVX010000001">
    <property type="protein sequence ID" value="MDR7088428.1"/>
    <property type="molecule type" value="Genomic_DNA"/>
</dbReference>
<evidence type="ECO:0000259" key="1">
    <source>
        <dbReference type="PROSITE" id="PS50883"/>
    </source>
</evidence>
<accession>A0ABU1UTA9</accession>
<dbReference type="PANTHER" id="PTHR33121:SF70">
    <property type="entry name" value="SIGNALING PROTEIN YKOW"/>
    <property type="match status" value="1"/>
</dbReference>
<dbReference type="Gene3D" id="3.20.20.450">
    <property type="entry name" value="EAL domain"/>
    <property type="match status" value="1"/>
</dbReference>
<gene>
    <name evidence="3" type="ORF">J2X05_000431</name>
</gene>
<reference evidence="3 4" key="1">
    <citation type="submission" date="2023-07" db="EMBL/GenBank/DDBJ databases">
        <title>Sorghum-associated microbial communities from plants grown in Nebraska, USA.</title>
        <authorList>
            <person name="Schachtman D."/>
        </authorList>
    </citation>
    <scope>NUCLEOTIDE SEQUENCE [LARGE SCALE GENOMIC DNA]</scope>
    <source>
        <strain evidence="3 4">BE190</strain>
    </source>
</reference>
<organism evidence="3 4">
    <name type="scientific">Cellvibrio fibrivorans</name>
    <dbReference type="NCBI Taxonomy" id="126350"/>
    <lineage>
        <taxon>Bacteria</taxon>
        <taxon>Pseudomonadati</taxon>
        <taxon>Pseudomonadota</taxon>
        <taxon>Gammaproteobacteria</taxon>
        <taxon>Cellvibrionales</taxon>
        <taxon>Cellvibrionaceae</taxon>
        <taxon>Cellvibrio</taxon>
    </lineage>
</organism>
<evidence type="ECO:0000313" key="4">
    <source>
        <dbReference type="Proteomes" id="UP001253595"/>
    </source>
</evidence>
<dbReference type="SUPFAM" id="SSF141868">
    <property type="entry name" value="EAL domain-like"/>
    <property type="match status" value="1"/>
</dbReference>
<dbReference type="SUPFAM" id="SSF55073">
    <property type="entry name" value="Nucleotide cyclase"/>
    <property type="match status" value="1"/>
</dbReference>
<dbReference type="InterPro" id="IPR029787">
    <property type="entry name" value="Nucleotide_cyclase"/>
</dbReference>
<feature type="domain" description="GGDEF" evidence="2">
    <location>
        <begin position="211"/>
        <end position="342"/>
    </location>
</feature>
<dbReference type="InterPro" id="IPR003018">
    <property type="entry name" value="GAF"/>
</dbReference>
<dbReference type="Pfam" id="PF00990">
    <property type="entry name" value="GGDEF"/>
    <property type="match status" value="1"/>
</dbReference>
<dbReference type="SMART" id="SM00052">
    <property type="entry name" value="EAL"/>
    <property type="match status" value="1"/>
</dbReference>
<comment type="caution">
    <text evidence="3">The sequence shown here is derived from an EMBL/GenBank/DDBJ whole genome shotgun (WGS) entry which is preliminary data.</text>
</comment>
<protein>
    <submittedName>
        <fullName evidence="3">Diguanylate cyclase (GGDEF)-like protein</fullName>
    </submittedName>
</protein>
<dbReference type="Pfam" id="PF13185">
    <property type="entry name" value="GAF_2"/>
    <property type="match status" value="1"/>
</dbReference>
<feature type="domain" description="EAL" evidence="1">
    <location>
        <begin position="350"/>
        <end position="605"/>
    </location>
</feature>
<dbReference type="PROSITE" id="PS50883">
    <property type="entry name" value="EAL"/>
    <property type="match status" value="1"/>
</dbReference>
<dbReference type="NCBIfam" id="TIGR00254">
    <property type="entry name" value="GGDEF"/>
    <property type="match status" value="1"/>
</dbReference>
<name>A0ABU1UTA9_9GAMM</name>
<dbReference type="CDD" id="cd01948">
    <property type="entry name" value="EAL"/>
    <property type="match status" value="1"/>
</dbReference>
<dbReference type="Pfam" id="PF00563">
    <property type="entry name" value="EAL"/>
    <property type="match status" value="1"/>
</dbReference>
<evidence type="ECO:0000313" key="3">
    <source>
        <dbReference type="EMBL" id="MDR7088428.1"/>
    </source>
</evidence>
<dbReference type="SUPFAM" id="SSF55781">
    <property type="entry name" value="GAF domain-like"/>
    <property type="match status" value="1"/>
</dbReference>
<dbReference type="InterPro" id="IPR001633">
    <property type="entry name" value="EAL_dom"/>
</dbReference>
<dbReference type="Proteomes" id="UP001253595">
    <property type="component" value="Unassembled WGS sequence"/>
</dbReference>
<dbReference type="InterPro" id="IPR035919">
    <property type="entry name" value="EAL_sf"/>
</dbReference>
<dbReference type="SMART" id="SM00065">
    <property type="entry name" value="GAF"/>
    <property type="match status" value="1"/>
</dbReference>
<evidence type="ECO:0000259" key="2">
    <source>
        <dbReference type="PROSITE" id="PS50887"/>
    </source>
</evidence>
<dbReference type="InterPro" id="IPR029016">
    <property type="entry name" value="GAF-like_dom_sf"/>
</dbReference>
<keyword evidence="4" id="KW-1185">Reference proteome</keyword>